<evidence type="ECO:0000256" key="11">
    <source>
        <dbReference type="ARBA" id="ARBA00023136"/>
    </source>
</evidence>
<dbReference type="Gene3D" id="1.25.40.90">
    <property type="match status" value="1"/>
</dbReference>
<dbReference type="Proteomes" id="UP000182444">
    <property type="component" value="Chromosome 1B"/>
</dbReference>
<dbReference type="OMA" id="HTWGGNT"/>
<dbReference type="FunFam" id="1.20.5.1940:FF:000001">
    <property type="entry name" value="Vacuolar protein sorting-associated protein 27"/>
    <property type="match status" value="1"/>
</dbReference>
<comment type="subcellular location">
    <subcellularLocation>
        <location evidence="2 12">Endosome membrane</location>
        <topology evidence="2 12">Peripheral membrane protein</topology>
        <orientation evidence="2 12">Cytoplasmic side</orientation>
    </subcellularLocation>
</comment>
<keyword evidence="10" id="KW-0862">Zinc</keyword>
<dbReference type="PROSITE" id="PS50330">
    <property type="entry name" value="UIM"/>
    <property type="match status" value="2"/>
</dbReference>
<evidence type="ECO:0000256" key="7">
    <source>
        <dbReference type="ARBA" id="ARBA00022737"/>
    </source>
</evidence>
<evidence type="ECO:0000259" key="16">
    <source>
        <dbReference type="PROSITE" id="PS50179"/>
    </source>
</evidence>
<dbReference type="eggNOG" id="KOG1818">
    <property type="taxonomic scope" value="Eukaryota"/>
</dbReference>
<evidence type="ECO:0000313" key="19">
    <source>
        <dbReference type="Proteomes" id="UP000182444"/>
    </source>
</evidence>
<dbReference type="RefSeq" id="XP_500478.1">
    <property type="nucleotide sequence ID" value="XM_500478.1"/>
</dbReference>
<dbReference type="InterPro" id="IPR002014">
    <property type="entry name" value="VHS_dom"/>
</dbReference>
<dbReference type="PANTHER" id="PTHR47794">
    <property type="entry name" value="VACUOLAR PROTEIN SORTING-ASSOCIATED PROTEIN 27"/>
    <property type="match status" value="1"/>
</dbReference>
<dbReference type="InterPro" id="IPR017073">
    <property type="entry name" value="HGS/VPS27"/>
</dbReference>
<comment type="similarity">
    <text evidence="3 12">Belongs to the VPS27 family.</text>
</comment>
<accession>A0A1D8N6D6</accession>
<proteinExistence type="inferred from homology"/>
<comment type="subunit">
    <text evidence="4 12">Component of the ESCRT-0 complex composed of HSE1 and VPS27.</text>
</comment>
<dbReference type="GO" id="GO:0033565">
    <property type="term" value="C:ESCRT-0 complex"/>
    <property type="evidence" value="ECO:0007669"/>
    <property type="project" value="TreeGrafter"/>
</dbReference>
<dbReference type="GO" id="GO:0032266">
    <property type="term" value="F:phosphatidylinositol-3-phosphate binding"/>
    <property type="evidence" value="ECO:0007669"/>
    <property type="project" value="UniProtKB-ARBA"/>
</dbReference>
<dbReference type="GO" id="GO:0043130">
    <property type="term" value="F:ubiquitin binding"/>
    <property type="evidence" value="ECO:0007669"/>
    <property type="project" value="InterPro"/>
</dbReference>
<dbReference type="CDD" id="cd16979">
    <property type="entry name" value="VHS_Vps27"/>
    <property type="match status" value="1"/>
</dbReference>
<name>A0A1D8N6D6_YARLL</name>
<dbReference type="EMBL" id="CP017554">
    <property type="protein sequence ID" value="AOW01190.1"/>
    <property type="molecule type" value="Genomic_DNA"/>
</dbReference>
<evidence type="ECO:0000256" key="13">
    <source>
        <dbReference type="PROSITE-ProRule" id="PRU00091"/>
    </source>
</evidence>
<evidence type="ECO:0000256" key="2">
    <source>
        <dbReference type="ARBA" id="ARBA00004125"/>
    </source>
</evidence>
<feature type="compositionally biased region" description="Low complexity" evidence="14">
    <location>
        <begin position="245"/>
        <end position="260"/>
    </location>
</feature>
<dbReference type="CDD" id="cd21385">
    <property type="entry name" value="GAT_Vps27"/>
    <property type="match status" value="1"/>
</dbReference>
<dbReference type="VEuPathDB" id="FungiDB:YALI1_B05454g"/>
<evidence type="ECO:0000256" key="8">
    <source>
        <dbReference type="ARBA" id="ARBA00022753"/>
    </source>
</evidence>
<dbReference type="SUPFAM" id="SSF57903">
    <property type="entry name" value="FYVE/PHD zinc finger"/>
    <property type="match status" value="1"/>
</dbReference>
<dbReference type="SMART" id="SM00726">
    <property type="entry name" value="UIM"/>
    <property type="match status" value="2"/>
</dbReference>
<feature type="domain" description="VHS" evidence="16">
    <location>
        <begin position="19"/>
        <end position="148"/>
    </location>
</feature>
<keyword evidence="11 12" id="KW-0472">Membrane</keyword>
<evidence type="ECO:0000256" key="12">
    <source>
        <dbReference type="PIRNR" id="PIRNR036956"/>
    </source>
</evidence>
<dbReference type="PROSITE" id="PS50178">
    <property type="entry name" value="ZF_FYVE"/>
    <property type="match status" value="1"/>
</dbReference>
<dbReference type="PROSITE" id="PS50179">
    <property type="entry name" value="VHS"/>
    <property type="match status" value="1"/>
</dbReference>
<dbReference type="GeneID" id="2906618"/>
<dbReference type="OrthoDB" id="957735at2759"/>
<dbReference type="Pfam" id="PF21356">
    <property type="entry name" value="Vps27_GAT-like"/>
    <property type="match status" value="1"/>
</dbReference>
<gene>
    <name evidence="18" type="ORF">B0I71DRAFT_129801</name>
    <name evidence="17" type="ORF">YALI1_B05454g</name>
</gene>
<evidence type="ECO:0000313" key="20">
    <source>
        <dbReference type="Proteomes" id="UP000256601"/>
    </source>
</evidence>
<feature type="compositionally biased region" description="Low complexity" evidence="14">
    <location>
        <begin position="315"/>
        <end position="328"/>
    </location>
</feature>
<organism evidence="17 19">
    <name type="scientific">Yarrowia lipolytica</name>
    <name type="common">Candida lipolytica</name>
    <dbReference type="NCBI Taxonomy" id="4952"/>
    <lineage>
        <taxon>Eukaryota</taxon>
        <taxon>Fungi</taxon>
        <taxon>Dikarya</taxon>
        <taxon>Ascomycota</taxon>
        <taxon>Saccharomycotina</taxon>
        <taxon>Dipodascomycetes</taxon>
        <taxon>Dipodascales</taxon>
        <taxon>Dipodascales incertae sedis</taxon>
        <taxon>Yarrowia</taxon>
    </lineage>
</organism>
<dbReference type="SMART" id="SM00064">
    <property type="entry name" value="FYVE"/>
    <property type="match status" value="1"/>
</dbReference>
<dbReference type="InterPro" id="IPR008942">
    <property type="entry name" value="ENTH_VHS"/>
</dbReference>
<feature type="compositionally biased region" description="Polar residues" evidence="14">
    <location>
        <begin position="1"/>
        <end position="10"/>
    </location>
</feature>
<feature type="region of interest" description="Disordered" evidence="14">
    <location>
        <begin position="309"/>
        <end position="328"/>
    </location>
</feature>
<dbReference type="PIRSF" id="PIRSF036956">
    <property type="entry name" value="Hrs_Vps27"/>
    <property type="match status" value="1"/>
</dbReference>
<dbReference type="Pfam" id="PF01363">
    <property type="entry name" value="FYVE"/>
    <property type="match status" value="1"/>
</dbReference>
<evidence type="ECO:0000256" key="3">
    <source>
        <dbReference type="ARBA" id="ARBA00008597"/>
    </source>
</evidence>
<feature type="compositionally biased region" description="Low complexity" evidence="14">
    <location>
        <begin position="534"/>
        <end position="553"/>
    </location>
</feature>
<evidence type="ECO:0000256" key="6">
    <source>
        <dbReference type="ARBA" id="ARBA00022723"/>
    </source>
</evidence>
<evidence type="ECO:0000256" key="1">
    <source>
        <dbReference type="ARBA" id="ARBA00003067"/>
    </source>
</evidence>
<feature type="domain" description="FYVE-type" evidence="15">
    <location>
        <begin position="170"/>
        <end position="230"/>
    </location>
</feature>
<feature type="region of interest" description="Disordered" evidence="14">
    <location>
        <begin position="233"/>
        <end position="296"/>
    </location>
</feature>
<keyword evidence="7" id="KW-0677">Repeat</keyword>
<dbReference type="Pfam" id="PF02809">
    <property type="entry name" value="UIM"/>
    <property type="match status" value="2"/>
</dbReference>
<dbReference type="GO" id="GO:0006623">
    <property type="term" value="P:protein targeting to vacuole"/>
    <property type="evidence" value="ECO:0007669"/>
    <property type="project" value="TreeGrafter"/>
</dbReference>
<dbReference type="KEGG" id="yli:2906618"/>
<dbReference type="EMBL" id="KZ858969">
    <property type="protein sequence ID" value="RDW27078.1"/>
    <property type="molecule type" value="Genomic_DNA"/>
</dbReference>
<dbReference type="Pfam" id="PF00790">
    <property type="entry name" value="VHS"/>
    <property type="match status" value="1"/>
</dbReference>
<reference evidence="18 20" key="2">
    <citation type="submission" date="2018-07" db="EMBL/GenBank/DDBJ databases">
        <title>Draft Genome Assemblies for Five Robust Yarrowia lipolytica Strains Exhibiting High Lipid Production and Pentose Sugar Utilization and Sugar Alcohol Secretion from Undetoxified Lignocellulosic Biomass Hydrolysates.</title>
        <authorList>
            <consortium name="DOE Joint Genome Institute"/>
            <person name="Walker C."/>
            <person name="Ryu S."/>
            <person name="Na H."/>
            <person name="Zane M."/>
            <person name="LaButti K."/>
            <person name="Lipzen A."/>
            <person name="Haridas S."/>
            <person name="Barry K."/>
            <person name="Grigoriev I.V."/>
            <person name="Quarterman J."/>
            <person name="Slininger P."/>
            <person name="Dien B."/>
            <person name="Trinh C.T."/>
        </authorList>
    </citation>
    <scope>NUCLEOTIDE SEQUENCE [LARGE SCALE GENOMIC DNA]</scope>
    <source>
        <strain evidence="18 20">YB392</strain>
    </source>
</reference>
<dbReference type="GO" id="GO:0043328">
    <property type="term" value="P:protein transport to vacuole involved in ubiquitin-dependent protein catabolic process via the multivesicular body sorting pathway"/>
    <property type="evidence" value="ECO:0007669"/>
    <property type="project" value="TreeGrafter"/>
</dbReference>
<evidence type="ECO:0000256" key="9">
    <source>
        <dbReference type="ARBA" id="ARBA00022771"/>
    </source>
</evidence>
<dbReference type="InterPro" id="IPR049425">
    <property type="entry name" value="Vps27_GAT-like"/>
</dbReference>
<comment type="function">
    <text evidence="1 12">Component of the ESCRT-0 complex which is the sorting receptor for ubiquitinated cargo proteins at the multivesicular body (MVB) and recruits ESCRT-I to the MVB outer membrane.</text>
</comment>
<dbReference type="InterPro" id="IPR017455">
    <property type="entry name" value="Znf_FYVE-rel"/>
</dbReference>
<feature type="compositionally biased region" description="Polar residues" evidence="14">
    <location>
        <begin position="478"/>
        <end position="505"/>
    </location>
</feature>
<dbReference type="SMR" id="A0A1D8N6D6"/>
<sequence length="565" mass="60936">MSWWSSTPSIDEQVEKATSESLPSGESDLALNLEICDLIRSKTVPAKDAMRSLKRRLLNRNPNVQLAALQLTDVCIKNGGSHFLVEIASREFVDPLMAIARNDDANPEVRQRVLQLLQQWAVAFAGQLQLQQVENAVTQLKSEGVSFPSASHDNAAVTSTFIDTKAPPEWIDSDVCMESGVAFSFLNRKHHCRNCGGVFTQACCQNYITLPHFGINVPVRVCNGCFKNLKKGKSDAPIHKPVPGATTTAPSSAPPANSAPNDDEDDIQKAIRLSLQEQESYKPPPPAAATSNDDDEDMKAAIAASLRDMENERQTGQTSASAGGLSSASTTVMAPSLTDLTATEESNINLLSLLVERLKGEPQGTILREPKIQELYDTVGNLRPKLARTMGETISKYDSLVDMHAKMTTVIRYYDALLEEKLNQAYTNRQSGGYAPQPHLSHQMTGQPPHLAPHLTGQITGQPHMGYQHTGQAPYLTGQVTGQAPYLSNQPTGHLTNHYTGSAPSAPQYGGPPAQNVYNAPSYQYSGAPEYDYASSPSAPSAPGGPSAPSAPAQPKEESAPLIEL</sequence>
<evidence type="ECO:0000256" key="10">
    <source>
        <dbReference type="ARBA" id="ARBA00022833"/>
    </source>
</evidence>
<keyword evidence="8 12" id="KW-0967">Endosome</keyword>
<dbReference type="Gene3D" id="1.20.5.1940">
    <property type="match status" value="1"/>
</dbReference>
<dbReference type="InterPro" id="IPR011011">
    <property type="entry name" value="Znf_FYVE_PHD"/>
</dbReference>
<keyword evidence="9 13" id="KW-0863">Zinc-finger</keyword>
<evidence type="ECO:0000313" key="18">
    <source>
        <dbReference type="EMBL" id="RDW27078.1"/>
    </source>
</evidence>
<evidence type="ECO:0000256" key="4">
    <source>
        <dbReference type="ARBA" id="ARBA00011446"/>
    </source>
</evidence>
<evidence type="ECO:0000256" key="14">
    <source>
        <dbReference type="SAM" id="MobiDB-lite"/>
    </source>
</evidence>
<dbReference type="SUPFAM" id="SSF48464">
    <property type="entry name" value="ENTH/VHS domain"/>
    <property type="match status" value="1"/>
</dbReference>
<dbReference type="SMART" id="SM00288">
    <property type="entry name" value="VHS"/>
    <property type="match status" value="1"/>
</dbReference>
<feature type="region of interest" description="Disordered" evidence="14">
    <location>
        <begin position="429"/>
        <end position="565"/>
    </location>
</feature>
<dbReference type="InterPro" id="IPR003903">
    <property type="entry name" value="UIM_dom"/>
</dbReference>
<dbReference type="InterPro" id="IPR000306">
    <property type="entry name" value="Znf_FYVE"/>
</dbReference>
<feature type="region of interest" description="Disordered" evidence="14">
    <location>
        <begin position="1"/>
        <end position="24"/>
    </location>
</feature>
<dbReference type="VEuPathDB" id="FungiDB:YALI0_B04070g"/>
<dbReference type="PANTHER" id="PTHR47794:SF1">
    <property type="entry name" value="VACUOLAR PROTEIN SORTING-ASSOCIATED PROTEIN 27"/>
    <property type="match status" value="1"/>
</dbReference>
<dbReference type="Gene3D" id="6.10.140.100">
    <property type="match status" value="1"/>
</dbReference>
<dbReference type="GO" id="GO:0010008">
    <property type="term" value="C:endosome membrane"/>
    <property type="evidence" value="ECO:0007669"/>
    <property type="project" value="UniProtKB-SubCell"/>
</dbReference>
<dbReference type="GO" id="GO:0008270">
    <property type="term" value="F:zinc ion binding"/>
    <property type="evidence" value="ECO:0007669"/>
    <property type="project" value="UniProtKB-KW"/>
</dbReference>
<evidence type="ECO:0000256" key="5">
    <source>
        <dbReference type="ARBA" id="ARBA00017753"/>
    </source>
</evidence>
<dbReference type="Proteomes" id="UP000256601">
    <property type="component" value="Unassembled WGS sequence"/>
</dbReference>
<dbReference type="CDD" id="cd15735">
    <property type="entry name" value="FYVE_spVPS27p_like"/>
    <property type="match status" value="1"/>
</dbReference>
<dbReference type="AlphaFoldDB" id="A0A1D8N6D6"/>
<evidence type="ECO:0000259" key="15">
    <source>
        <dbReference type="PROSITE" id="PS50178"/>
    </source>
</evidence>
<evidence type="ECO:0000313" key="17">
    <source>
        <dbReference type="EMBL" id="AOW01190.1"/>
    </source>
</evidence>
<dbReference type="InterPro" id="IPR013083">
    <property type="entry name" value="Znf_RING/FYVE/PHD"/>
</dbReference>
<dbReference type="Gene3D" id="3.30.40.10">
    <property type="entry name" value="Zinc/RING finger domain, C3HC4 (zinc finger)"/>
    <property type="match status" value="1"/>
</dbReference>
<feature type="compositionally biased region" description="Polar residues" evidence="14">
    <location>
        <begin position="516"/>
        <end position="525"/>
    </location>
</feature>
<protein>
    <recommendedName>
        <fullName evidence="5 12">Vacuolar protein sorting-associated protein 27</fullName>
    </recommendedName>
</protein>
<keyword evidence="6" id="KW-0479">Metal-binding</keyword>
<reference evidence="17 19" key="1">
    <citation type="journal article" date="2016" name="PLoS ONE">
        <title>Sequence Assembly of Yarrowia lipolytica Strain W29/CLIB89 Shows Transposable Element Diversity.</title>
        <authorList>
            <person name="Magnan C."/>
            <person name="Yu J."/>
            <person name="Chang I."/>
            <person name="Jahn E."/>
            <person name="Kanomata Y."/>
            <person name="Wu J."/>
            <person name="Zeller M."/>
            <person name="Oakes M."/>
            <person name="Baldi P."/>
            <person name="Sandmeyer S."/>
        </authorList>
    </citation>
    <scope>NUCLEOTIDE SEQUENCE [LARGE SCALE GENOMIC DNA]</scope>
    <source>
        <strain evidence="17">CLIB89</strain>
        <strain evidence="19">CLIB89(W29)</strain>
    </source>
</reference>